<name>A0A9Q1GDA7_SYNKA</name>
<proteinExistence type="predicted"/>
<dbReference type="InterPro" id="IPR036397">
    <property type="entry name" value="RNaseH_sf"/>
</dbReference>
<accession>A0A9Q1GDA7</accession>
<dbReference type="SUPFAM" id="SSF53098">
    <property type="entry name" value="Ribonuclease H-like"/>
    <property type="match status" value="1"/>
</dbReference>
<evidence type="ECO:0000313" key="2">
    <source>
        <dbReference type="Proteomes" id="UP001152622"/>
    </source>
</evidence>
<organism evidence="1 2">
    <name type="scientific">Synaphobranchus kaupii</name>
    <name type="common">Kaup's arrowtooth eel</name>
    <dbReference type="NCBI Taxonomy" id="118154"/>
    <lineage>
        <taxon>Eukaryota</taxon>
        <taxon>Metazoa</taxon>
        <taxon>Chordata</taxon>
        <taxon>Craniata</taxon>
        <taxon>Vertebrata</taxon>
        <taxon>Euteleostomi</taxon>
        <taxon>Actinopterygii</taxon>
        <taxon>Neopterygii</taxon>
        <taxon>Teleostei</taxon>
        <taxon>Anguilliformes</taxon>
        <taxon>Synaphobranchidae</taxon>
        <taxon>Synaphobranchus</taxon>
    </lineage>
</organism>
<sequence>MGPFPVTEGGNHYVWVAMDYFTEWREAYAIPSQEAAVMAECLRTSRVHLQTRRRIVWLHVDRLAPYRDLSPPQTSHHSLVTMIHQR</sequence>
<comment type="caution">
    <text evidence="1">The sequence shown here is derived from an EMBL/GenBank/DDBJ whole genome shotgun (WGS) entry which is preliminary data.</text>
</comment>
<evidence type="ECO:0000313" key="1">
    <source>
        <dbReference type="EMBL" id="KAJ8381430.1"/>
    </source>
</evidence>
<reference evidence="1" key="1">
    <citation type="journal article" date="2023" name="Science">
        <title>Genome structures resolve the early diversification of teleost fishes.</title>
        <authorList>
            <person name="Parey E."/>
            <person name="Louis A."/>
            <person name="Montfort J."/>
            <person name="Bouchez O."/>
            <person name="Roques C."/>
            <person name="Iampietro C."/>
            <person name="Lluch J."/>
            <person name="Castinel A."/>
            <person name="Donnadieu C."/>
            <person name="Desvignes T."/>
            <person name="Floi Bucao C."/>
            <person name="Jouanno E."/>
            <person name="Wen M."/>
            <person name="Mejri S."/>
            <person name="Dirks R."/>
            <person name="Jansen H."/>
            <person name="Henkel C."/>
            <person name="Chen W.J."/>
            <person name="Zahm M."/>
            <person name="Cabau C."/>
            <person name="Klopp C."/>
            <person name="Thompson A.W."/>
            <person name="Robinson-Rechavi M."/>
            <person name="Braasch I."/>
            <person name="Lecointre G."/>
            <person name="Bobe J."/>
            <person name="Postlethwait J.H."/>
            <person name="Berthelot C."/>
            <person name="Roest Crollius H."/>
            <person name="Guiguen Y."/>
        </authorList>
    </citation>
    <scope>NUCLEOTIDE SEQUENCE</scope>
    <source>
        <strain evidence="1">WJC10195</strain>
    </source>
</reference>
<keyword evidence="2" id="KW-1185">Reference proteome</keyword>
<gene>
    <name evidence="1" type="ORF">SKAU_G00022080</name>
</gene>
<dbReference type="OrthoDB" id="413122at2759"/>
<protein>
    <recommendedName>
        <fullName evidence="3">Integrase catalytic domain-containing protein</fullName>
    </recommendedName>
</protein>
<dbReference type="Proteomes" id="UP001152622">
    <property type="component" value="Chromosome 1"/>
</dbReference>
<evidence type="ECO:0008006" key="3">
    <source>
        <dbReference type="Google" id="ProtNLM"/>
    </source>
</evidence>
<dbReference type="Gene3D" id="3.30.420.10">
    <property type="entry name" value="Ribonuclease H-like superfamily/Ribonuclease H"/>
    <property type="match status" value="1"/>
</dbReference>
<dbReference type="GO" id="GO:0003676">
    <property type="term" value="F:nucleic acid binding"/>
    <property type="evidence" value="ECO:0007669"/>
    <property type="project" value="InterPro"/>
</dbReference>
<dbReference type="InterPro" id="IPR012337">
    <property type="entry name" value="RNaseH-like_sf"/>
</dbReference>
<dbReference type="AlphaFoldDB" id="A0A9Q1GDA7"/>
<dbReference type="EMBL" id="JAINUF010000001">
    <property type="protein sequence ID" value="KAJ8381430.1"/>
    <property type="molecule type" value="Genomic_DNA"/>
</dbReference>